<protein>
    <recommendedName>
        <fullName evidence="4">DUF4440 domain-containing protein</fullName>
    </recommendedName>
</protein>
<organism evidence="2 3">
    <name type="scientific">Mucilaginibacter litoreus</name>
    <dbReference type="NCBI Taxonomy" id="1048221"/>
    <lineage>
        <taxon>Bacteria</taxon>
        <taxon>Pseudomonadati</taxon>
        <taxon>Bacteroidota</taxon>
        <taxon>Sphingobacteriia</taxon>
        <taxon>Sphingobacteriales</taxon>
        <taxon>Sphingobacteriaceae</taxon>
        <taxon>Mucilaginibacter</taxon>
    </lineage>
</organism>
<evidence type="ECO:0000313" key="3">
    <source>
        <dbReference type="Proteomes" id="UP001597010"/>
    </source>
</evidence>
<evidence type="ECO:0000256" key="1">
    <source>
        <dbReference type="SAM" id="SignalP"/>
    </source>
</evidence>
<comment type="caution">
    <text evidence="2">The sequence shown here is derived from an EMBL/GenBank/DDBJ whole genome shotgun (WGS) entry which is preliminary data.</text>
</comment>
<evidence type="ECO:0008006" key="4">
    <source>
        <dbReference type="Google" id="ProtNLM"/>
    </source>
</evidence>
<dbReference type="RefSeq" id="WP_377112014.1">
    <property type="nucleotide sequence ID" value="NZ_JBHTHZ010000002.1"/>
</dbReference>
<keyword evidence="3" id="KW-1185">Reference proteome</keyword>
<reference evidence="3" key="1">
    <citation type="journal article" date="2019" name="Int. J. Syst. Evol. Microbiol.">
        <title>The Global Catalogue of Microorganisms (GCM) 10K type strain sequencing project: providing services to taxonomists for standard genome sequencing and annotation.</title>
        <authorList>
            <consortium name="The Broad Institute Genomics Platform"/>
            <consortium name="The Broad Institute Genome Sequencing Center for Infectious Disease"/>
            <person name="Wu L."/>
            <person name="Ma J."/>
        </authorList>
    </citation>
    <scope>NUCLEOTIDE SEQUENCE [LARGE SCALE GENOMIC DNA]</scope>
    <source>
        <strain evidence="3">CCUG 61484</strain>
    </source>
</reference>
<name>A0ABW3AQ26_9SPHI</name>
<dbReference type="Proteomes" id="UP001597010">
    <property type="component" value="Unassembled WGS sequence"/>
</dbReference>
<feature type="signal peptide" evidence="1">
    <location>
        <begin position="1"/>
        <end position="19"/>
    </location>
</feature>
<keyword evidence="1" id="KW-0732">Signal</keyword>
<evidence type="ECO:0000313" key="2">
    <source>
        <dbReference type="EMBL" id="MFD0792950.1"/>
    </source>
</evidence>
<sequence length="167" mass="18239">MKLIFKIIILLAFPSTIFAQDAAQIKKQAQGIAGALLKGDYQTVLNNTYPKAVEIGGGKAKMLKMMTEGLDQMKAQGFLFEKITIGEPGKFYKAGTEIHCLIPETIVMKTNQGRFAGKSNLLAVSSNGGKSWSFLDLNRGSINAIDQIFPKFNHSLVIPQPQPPVKL</sequence>
<feature type="chain" id="PRO_5045063983" description="DUF4440 domain-containing protein" evidence="1">
    <location>
        <begin position="20"/>
        <end position="167"/>
    </location>
</feature>
<gene>
    <name evidence="2" type="ORF">ACFQZX_04935</name>
</gene>
<proteinExistence type="predicted"/>
<dbReference type="EMBL" id="JBHTHZ010000002">
    <property type="protein sequence ID" value="MFD0792950.1"/>
    <property type="molecule type" value="Genomic_DNA"/>
</dbReference>
<accession>A0ABW3AQ26</accession>